<dbReference type="Gene3D" id="3.40.50.1820">
    <property type="entry name" value="alpha/beta hydrolase"/>
    <property type="match status" value="1"/>
</dbReference>
<dbReference type="OrthoDB" id="408631at2759"/>
<evidence type="ECO:0000256" key="2">
    <source>
        <dbReference type="SAM" id="MobiDB-lite"/>
    </source>
</evidence>
<dbReference type="PANTHER" id="PTHR48081:SF8">
    <property type="entry name" value="ALPHA_BETA HYDROLASE FOLD-3 DOMAIN-CONTAINING PROTEIN-RELATED"/>
    <property type="match status" value="1"/>
</dbReference>
<dbReference type="Proteomes" id="UP000182658">
    <property type="component" value="Unassembled WGS sequence"/>
</dbReference>
<organism evidence="4 5">
    <name type="scientific">Coniochaeta ligniaria NRRL 30616</name>
    <dbReference type="NCBI Taxonomy" id="1408157"/>
    <lineage>
        <taxon>Eukaryota</taxon>
        <taxon>Fungi</taxon>
        <taxon>Dikarya</taxon>
        <taxon>Ascomycota</taxon>
        <taxon>Pezizomycotina</taxon>
        <taxon>Sordariomycetes</taxon>
        <taxon>Sordariomycetidae</taxon>
        <taxon>Coniochaetales</taxon>
        <taxon>Coniochaetaceae</taxon>
        <taxon>Coniochaeta</taxon>
    </lineage>
</organism>
<dbReference type="AlphaFoldDB" id="A0A1J7IYR9"/>
<evidence type="ECO:0000313" key="5">
    <source>
        <dbReference type="Proteomes" id="UP000182658"/>
    </source>
</evidence>
<dbReference type="STRING" id="1408157.A0A1J7IYR9"/>
<evidence type="ECO:0000313" key="4">
    <source>
        <dbReference type="EMBL" id="OIW32646.1"/>
    </source>
</evidence>
<dbReference type="EMBL" id="KV875095">
    <property type="protein sequence ID" value="OIW32646.1"/>
    <property type="molecule type" value="Genomic_DNA"/>
</dbReference>
<dbReference type="InterPro" id="IPR029058">
    <property type="entry name" value="AB_hydrolase_fold"/>
</dbReference>
<accession>A0A1J7IYR9</accession>
<evidence type="ECO:0000256" key="1">
    <source>
        <dbReference type="ARBA" id="ARBA00022801"/>
    </source>
</evidence>
<dbReference type="SUPFAM" id="SSF53474">
    <property type="entry name" value="alpha/beta-Hydrolases"/>
    <property type="match status" value="1"/>
</dbReference>
<sequence>MSSNTRTIHQPIHSDVRPHLDPEYVSFHDQYLQYVIPDDSKPWDGSARLGNPSLPPTESTPVPVGSVRDLDLGDYDIRIFTPAGEAPPDGWPVFIWFHGGGWAVGDISSNNDLCAMVCRRAQCVVVTVGYRLAPEHPYPAAFEDSVAALKWICGEDGVRQLGVDRTRIAVGGISAGGQLAASLVLEAANMQPPIRIAFQLLVVPVIDSTAMTSTIWAENKLAPWLTPARMTWYRRMYFADEADTLKWNASPNLAPKELLAKSPKTWIAVAERDLLAPEAESYARHLAAAWTDSGVADAGVVVKRYEGSTHSILALNGVLSKGRELLLDTAEQAAKWFLSDSRATTPA</sequence>
<proteinExistence type="predicted"/>
<dbReference type="PANTHER" id="PTHR48081">
    <property type="entry name" value="AB HYDROLASE SUPERFAMILY PROTEIN C4A8.06C"/>
    <property type="match status" value="1"/>
</dbReference>
<evidence type="ECO:0000259" key="3">
    <source>
        <dbReference type="Pfam" id="PF07859"/>
    </source>
</evidence>
<reference evidence="4 5" key="1">
    <citation type="submission" date="2016-10" db="EMBL/GenBank/DDBJ databases">
        <title>Draft genome sequence of Coniochaeta ligniaria NRRL30616, a lignocellulolytic fungus for bioabatement of inhibitors in plant biomass hydrolysates.</title>
        <authorList>
            <consortium name="DOE Joint Genome Institute"/>
            <person name="Jimenez D.J."/>
            <person name="Hector R.E."/>
            <person name="Riley R."/>
            <person name="Sun H."/>
            <person name="Grigoriev I.V."/>
            <person name="Van Elsas J.D."/>
            <person name="Nichols N.N."/>
        </authorList>
    </citation>
    <scope>NUCLEOTIDE SEQUENCE [LARGE SCALE GENOMIC DNA]</scope>
    <source>
        <strain evidence="4 5">NRRL 30616</strain>
    </source>
</reference>
<dbReference type="InterPro" id="IPR050300">
    <property type="entry name" value="GDXG_lipolytic_enzyme"/>
</dbReference>
<name>A0A1J7IYR9_9PEZI</name>
<dbReference type="GO" id="GO:0016787">
    <property type="term" value="F:hydrolase activity"/>
    <property type="evidence" value="ECO:0007669"/>
    <property type="project" value="UniProtKB-KW"/>
</dbReference>
<protein>
    <recommendedName>
        <fullName evidence="3">Alpha/beta hydrolase fold-3 domain-containing protein</fullName>
    </recommendedName>
</protein>
<keyword evidence="1" id="KW-0378">Hydrolase</keyword>
<dbReference type="Pfam" id="PF07859">
    <property type="entry name" value="Abhydrolase_3"/>
    <property type="match status" value="1"/>
</dbReference>
<feature type="domain" description="Alpha/beta hydrolase fold-3" evidence="3">
    <location>
        <begin position="95"/>
        <end position="312"/>
    </location>
</feature>
<feature type="region of interest" description="Disordered" evidence="2">
    <location>
        <begin position="45"/>
        <end position="65"/>
    </location>
</feature>
<dbReference type="InterPro" id="IPR013094">
    <property type="entry name" value="AB_hydrolase_3"/>
</dbReference>
<keyword evidence="5" id="KW-1185">Reference proteome</keyword>
<gene>
    <name evidence="4" type="ORF">CONLIGDRAFT_653236</name>
</gene>
<dbReference type="InParanoid" id="A0A1J7IYR9"/>